<feature type="transmembrane region" description="Helical" evidence="2">
    <location>
        <begin position="102"/>
        <end position="121"/>
    </location>
</feature>
<reference evidence="4" key="2">
    <citation type="submission" date="2015-01" db="EMBL/GenBank/DDBJ databases">
        <title>Evolutionary Origins and Diversification of the Mycorrhizal Mutualists.</title>
        <authorList>
            <consortium name="DOE Joint Genome Institute"/>
            <consortium name="Mycorrhizal Genomics Consortium"/>
            <person name="Kohler A."/>
            <person name="Kuo A."/>
            <person name="Nagy L.G."/>
            <person name="Floudas D."/>
            <person name="Copeland A."/>
            <person name="Barry K.W."/>
            <person name="Cichocki N."/>
            <person name="Veneault-Fourrey C."/>
            <person name="LaButti K."/>
            <person name="Lindquist E.A."/>
            <person name="Lipzen A."/>
            <person name="Lundell T."/>
            <person name="Morin E."/>
            <person name="Murat C."/>
            <person name="Riley R."/>
            <person name="Ohm R."/>
            <person name="Sun H."/>
            <person name="Tunlid A."/>
            <person name="Henrissat B."/>
            <person name="Grigoriev I.V."/>
            <person name="Hibbett D.S."/>
            <person name="Martin F."/>
        </authorList>
    </citation>
    <scope>NUCLEOTIDE SEQUENCE [LARGE SCALE GENOMIC DNA]</scope>
    <source>
        <strain evidence="4">Marx 270</strain>
    </source>
</reference>
<dbReference type="InParanoid" id="A0A0C3JI52"/>
<keyword evidence="2" id="KW-1133">Transmembrane helix</keyword>
<gene>
    <name evidence="3" type="ORF">M404DRAFT_32485</name>
</gene>
<name>A0A0C3JI52_PISTI</name>
<keyword evidence="2" id="KW-0812">Transmembrane</keyword>
<evidence type="ECO:0000256" key="2">
    <source>
        <dbReference type="SAM" id="Phobius"/>
    </source>
</evidence>
<dbReference type="AlphaFoldDB" id="A0A0C3JI52"/>
<dbReference type="Proteomes" id="UP000054217">
    <property type="component" value="Unassembled WGS sequence"/>
</dbReference>
<evidence type="ECO:0000313" key="3">
    <source>
        <dbReference type="EMBL" id="KIN97271.1"/>
    </source>
</evidence>
<dbReference type="EMBL" id="KN832032">
    <property type="protein sequence ID" value="KIN97271.1"/>
    <property type="molecule type" value="Genomic_DNA"/>
</dbReference>
<organism evidence="3 4">
    <name type="scientific">Pisolithus tinctorius Marx 270</name>
    <dbReference type="NCBI Taxonomy" id="870435"/>
    <lineage>
        <taxon>Eukaryota</taxon>
        <taxon>Fungi</taxon>
        <taxon>Dikarya</taxon>
        <taxon>Basidiomycota</taxon>
        <taxon>Agaricomycotina</taxon>
        <taxon>Agaricomycetes</taxon>
        <taxon>Agaricomycetidae</taxon>
        <taxon>Boletales</taxon>
        <taxon>Sclerodermatineae</taxon>
        <taxon>Pisolithaceae</taxon>
        <taxon>Pisolithus</taxon>
    </lineage>
</organism>
<protein>
    <submittedName>
        <fullName evidence="3">Uncharacterized protein</fullName>
    </submittedName>
</protein>
<evidence type="ECO:0000313" key="4">
    <source>
        <dbReference type="Proteomes" id="UP000054217"/>
    </source>
</evidence>
<accession>A0A0C3JI52</accession>
<proteinExistence type="predicted"/>
<dbReference type="HOGENOM" id="CLU_1907553_0_0_1"/>
<reference evidence="3 4" key="1">
    <citation type="submission" date="2014-04" db="EMBL/GenBank/DDBJ databases">
        <authorList>
            <consortium name="DOE Joint Genome Institute"/>
            <person name="Kuo A."/>
            <person name="Kohler A."/>
            <person name="Costa M.D."/>
            <person name="Nagy L.G."/>
            <person name="Floudas D."/>
            <person name="Copeland A."/>
            <person name="Barry K.W."/>
            <person name="Cichocki N."/>
            <person name="Veneault-Fourrey C."/>
            <person name="LaButti K."/>
            <person name="Lindquist E.A."/>
            <person name="Lipzen A."/>
            <person name="Lundell T."/>
            <person name="Morin E."/>
            <person name="Murat C."/>
            <person name="Sun H."/>
            <person name="Tunlid A."/>
            <person name="Henrissat B."/>
            <person name="Grigoriev I.V."/>
            <person name="Hibbett D.S."/>
            <person name="Martin F."/>
            <person name="Nordberg H.P."/>
            <person name="Cantor M.N."/>
            <person name="Hua S.X."/>
        </authorList>
    </citation>
    <scope>NUCLEOTIDE SEQUENCE [LARGE SCALE GENOMIC DNA]</scope>
    <source>
        <strain evidence="3 4">Marx 270</strain>
    </source>
</reference>
<feature type="compositionally biased region" description="Acidic residues" evidence="1">
    <location>
        <begin position="1"/>
        <end position="21"/>
    </location>
</feature>
<sequence>MTGDEGFEEDVDTLGEDDDEAIPEHEDRAAVGKHPGNVTTSPRSHTKVSHSSSIGKSKSAYRADIFILGFHPGSQQLPARLYKLIDPTHDDSPADLVLHWLLHPYFHLLCGTGAVSVLALYHKDWGQHFRRPE</sequence>
<feature type="region of interest" description="Disordered" evidence="1">
    <location>
        <begin position="1"/>
        <end position="55"/>
    </location>
</feature>
<evidence type="ECO:0000256" key="1">
    <source>
        <dbReference type="SAM" id="MobiDB-lite"/>
    </source>
</evidence>
<keyword evidence="4" id="KW-1185">Reference proteome</keyword>
<keyword evidence="2" id="KW-0472">Membrane</keyword>